<dbReference type="PRINTS" id="PR00018">
    <property type="entry name" value="KRINGLE"/>
</dbReference>
<dbReference type="PROSITE" id="PS50070">
    <property type="entry name" value="KRINGLE_2"/>
    <property type="match status" value="1"/>
</dbReference>
<dbReference type="PROSITE" id="PS00021">
    <property type="entry name" value="KRINGLE_1"/>
    <property type="match status" value="1"/>
</dbReference>
<dbReference type="InterPro" id="IPR000421">
    <property type="entry name" value="FA58C"/>
</dbReference>
<evidence type="ECO:0000259" key="3">
    <source>
        <dbReference type="PROSITE" id="PS50022"/>
    </source>
</evidence>
<dbReference type="Gene3D" id="2.60.120.260">
    <property type="entry name" value="Galactose-binding domain-like"/>
    <property type="match status" value="1"/>
</dbReference>
<dbReference type="Proteomes" id="UP001190700">
    <property type="component" value="Unassembled WGS sequence"/>
</dbReference>
<evidence type="ECO:0000256" key="1">
    <source>
        <dbReference type="ARBA" id="ARBA00022572"/>
    </source>
</evidence>
<dbReference type="InterPro" id="IPR000001">
    <property type="entry name" value="Kringle"/>
</dbReference>
<feature type="domain" description="Kringle" evidence="4">
    <location>
        <begin position="41"/>
        <end position="116"/>
    </location>
</feature>
<dbReference type="Gene3D" id="2.40.20.10">
    <property type="entry name" value="Plasminogen Kringle 4"/>
    <property type="match status" value="1"/>
</dbReference>
<dbReference type="SMART" id="SM00130">
    <property type="entry name" value="KR"/>
    <property type="match status" value="1"/>
</dbReference>
<evidence type="ECO:0008006" key="7">
    <source>
        <dbReference type="Google" id="ProtNLM"/>
    </source>
</evidence>
<dbReference type="PROSITE" id="PS01285">
    <property type="entry name" value="FA58C_1"/>
    <property type="match status" value="1"/>
</dbReference>
<evidence type="ECO:0000256" key="2">
    <source>
        <dbReference type="ARBA" id="ARBA00023157"/>
    </source>
</evidence>
<dbReference type="SMART" id="SM00231">
    <property type="entry name" value="FA58C"/>
    <property type="match status" value="1"/>
</dbReference>
<accession>A0AAE0F842</accession>
<feature type="non-terminal residue" evidence="5">
    <location>
        <position position="257"/>
    </location>
</feature>
<proteinExistence type="predicted"/>
<sequence length="257" mass="27507">MFSAGYHYAWGTSCCSTESDAGGDANSNWAVYEVKAEYCYESFTGTGSDYAGCQSFTRTGRTCQAWASQSPHAHAYGSHTTVMSNYCRNPDGARDTIWCFTTDSQVEWEYCDPQDCRPLGMASGNIASSQVSASATNTAECSTSTAALNSGQGWCGNNAAADWLQVDLLKTKKVGAIATQGHATRAEFVTTFQVQSSTDGSTWTTVNGQDGTTFAGNYDQSSVVTSSFAAAVEARYFRVITTTYSAANSLRLELYAC</sequence>
<comment type="caution">
    <text evidence="5">The sequence shown here is derived from an EMBL/GenBank/DDBJ whole genome shotgun (WGS) entry which is preliminary data.</text>
</comment>
<dbReference type="EMBL" id="LGRX02023185">
    <property type="protein sequence ID" value="KAK3254799.1"/>
    <property type="molecule type" value="Genomic_DNA"/>
</dbReference>
<keyword evidence="1" id="KW-0420">Kringle</keyword>
<dbReference type="InterPro" id="IPR013806">
    <property type="entry name" value="Kringle-like"/>
</dbReference>
<feature type="domain" description="F5/8 type C" evidence="3">
    <location>
        <begin position="111"/>
        <end position="257"/>
    </location>
</feature>
<gene>
    <name evidence="5" type="ORF">CYMTET_36000</name>
</gene>
<dbReference type="PANTHER" id="PTHR24543">
    <property type="entry name" value="MULTICOPPER OXIDASE-RELATED"/>
    <property type="match status" value="1"/>
</dbReference>
<evidence type="ECO:0000313" key="6">
    <source>
        <dbReference type="Proteomes" id="UP001190700"/>
    </source>
</evidence>
<evidence type="ECO:0000259" key="4">
    <source>
        <dbReference type="PROSITE" id="PS50070"/>
    </source>
</evidence>
<evidence type="ECO:0000313" key="5">
    <source>
        <dbReference type="EMBL" id="KAK3254799.1"/>
    </source>
</evidence>
<dbReference type="SUPFAM" id="SSF57440">
    <property type="entry name" value="Kringle-like"/>
    <property type="match status" value="1"/>
</dbReference>
<dbReference type="InterPro" id="IPR038178">
    <property type="entry name" value="Kringle_sf"/>
</dbReference>
<keyword evidence="6" id="KW-1185">Reference proteome</keyword>
<dbReference type="Pfam" id="PF00051">
    <property type="entry name" value="Kringle"/>
    <property type="match status" value="1"/>
</dbReference>
<dbReference type="InterPro" id="IPR008979">
    <property type="entry name" value="Galactose-bd-like_sf"/>
</dbReference>
<dbReference type="AlphaFoldDB" id="A0AAE0F842"/>
<dbReference type="CDD" id="cd00057">
    <property type="entry name" value="FA58C"/>
    <property type="match status" value="1"/>
</dbReference>
<dbReference type="SUPFAM" id="SSF49785">
    <property type="entry name" value="Galactose-binding domain-like"/>
    <property type="match status" value="1"/>
</dbReference>
<dbReference type="PROSITE" id="PS50022">
    <property type="entry name" value="FA58C_3"/>
    <property type="match status" value="1"/>
</dbReference>
<dbReference type="CDD" id="cd00108">
    <property type="entry name" value="KR"/>
    <property type="match status" value="1"/>
</dbReference>
<name>A0AAE0F842_9CHLO</name>
<organism evidence="5 6">
    <name type="scientific">Cymbomonas tetramitiformis</name>
    <dbReference type="NCBI Taxonomy" id="36881"/>
    <lineage>
        <taxon>Eukaryota</taxon>
        <taxon>Viridiplantae</taxon>
        <taxon>Chlorophyta</taxon>
        <taxon>Pyramimonadophyceae</taxon>
        <taxon>Pyramimonadales</taxon>
        <taxon>Pyramimonadaceae</taxon>
        <taxon>Cymbomonas</taxon>
    </lineage>
</organism>
<reference evidence="5 6" key="1">
    <citation type="journal article" date="2015" name="Genome Biol. Evol.">
        <title>Comparative Genomics of a Bacterivorous Green Alga Reveals Evolutionary Causalities and Consequences of Phago-Mixotrophic Mode of Nutrition.</title>
        <authorList>
            <person name="Burns J.A."/>
            <person name="Paasch A."/>
            <person name="Narechania A."/>
            <person name="Kim E."/>
        </authorList>
    </citation>
    <scope>NUCLEOTIDE SEQUENCE [LARGE SCALE GENOMIC DNA]</scope>
    <source>
        <strain evidence="5 6">PLY_AMNH</strain>
    </source>
</reference>
<dbReference type="Pfam" id="PF00754">
    <property type="entry name" value="F5_F8_type_C"/>
    <property type="match status" value="1"/>
</dbReference>
<dbReference type="InterPro" id="IPR018056">
    <property type="entry name" value="Kringle_CS"/>
</dbReference>
<protein>
    <recommendedName>
        <fullName evidence="7">F5/8 type C domain-containing protein</fullName>
    </recommendedName>
</protein>
<keyword evidence="2" id="KW-1015">Disulfide bond</keyword>